<evidence type="ECO:0000313" key="2">
    <source>
        <dbReference type="EMBL" id="AZB26161.1"/>
    </source>
</evidence>
<evidence type="ECO:0000256" key="1">
    <source>
        <dbReference type="SAM" id="Phobius"/>
    </source>
</evidence>
<keyword evidence="1" id="KW-1133">Transmembrane helix</keyword>
<gene>
    <name evidence="2" type="ORF">EG339_16960</name>
</gene>
<evidence type="ECO:0008006" key="4">
    <source>
        <dbReference type="Google" id="ProtNLM"/>
    </source>
</evidence>
<organism evidence="2 3">
    <name type="scientific">Chryseobacterium bernardetii</name>
    <dbReference type="NCBI Taxonomy" id="1241978"/>
    <lineage>
        <taxon>Bacteria</taxon>
        <taxon>Pseudomonadati</taxon>
        <taxon>Bacteroidota</taxon>
        <taxon>Flavobacteriia</taxon>
        <taxon>Flavobacteriales</taxon>
        <taxon>Weeksellaceae</taxon>
        <taxon>Chryseobacterium group</taxon>
        <taxon>Chryseobacterium</taxon>
    </lineage>
</organism>
<dbReference type="GO" id="GO:0003677">
    <property type="term" value="F:DNA binding"/>
    <property type="evidence" value="ECO:0007669"/>
    <property type="project" value="InterPro"/>
</dbReference>
<name>A0A3G6TAB0_9FLAO</name>
<dbReference type="Proteomes" id="UP000271193">
    <property type="component" value="Chromosome"/>
</dbReference>
<keyword evidence="1" id="KW-0472">Membrane</keyword>
<evidence type="ECO:0000313" key="3">
    <source>
        <dbReference type="Proteomes" id="UP000271193"/>
    </source>
</evidence>
<dbReference type="GO" id="GO:0006355">
    <property type="term" value="P:regulation of DNA-templated transcription"/>
    <property type="evidence" value="ECO:0007669"/>
    <property type="project" value="InterPro"/>
</dbReference>
<protein>
    <recommendedName>
        <fullName evidence="4">HTH luxR-type domain-containing protein</fullName>
    </recommendedName>
</protein>
<dbReference type="RefSeq" id="WP_123871098.1">
    <property type="nucleotide sequence ID" value="NZ_CP033932.1"/>
</dbReference>
<sequence length="154" mass="18069">MSLKQNKKNYREKNKIYYIAIGGLTVAVSLIYYLLLASNDGNTEKADALIEKSKHQTFDEIIRLAKNNSPEFWAHFQEQYPEFRKKILELNANLKVSELIFCAYIFLGFTTKDIAKYTFKAVQTIKNNKNNLRKRLNIPAQDDTTLWLRKKLEE</sequence>
<reference evidence="3" key="1">
    <citation type="submission" date="2018-11" db="EMBL/GenBank/DDBJ databases">
        <title>Proposal to divide the Flavobacteriaceae and reorganize its genera based on Amino Acid Identity values calculated from whole genome sequences.</title>
        <authorList>
            <person name="Nicholson A.C."/>
            <person name="Gulvik C.A."/>
            <person name="Whitney A.M."/>
            <person name="Humrighouse B.W."/>
            <person name="Bell M."/>
            <person name="Holmes B."/>
            <person name="Steigerwalt A.G."/>
            <person name="Villarma A."/>
            <person name="Sheth M."/>
            <person name="Batra D."/>
            <person name="Pryor J."/>
            <person name="Bernardet J.-F."/>
            <person name="Hugo C."/>
            <person name="Kampfer P."/>
            <person name="Newman J."/>
            <person name="McQuiston J.R."/>
        </authorList>
    </citation>
    <scope>NUCLEOTIDE SEQUENCE [LARGE SCALE GENOMIC DNA]</scope>
    <source>
        <strain evidence="3">G0229</strain>
    </source>
</reference>
<dbReference type="GeneID" id="99066498"/>
<feature type="transmembrane region" description="Helical" evidence="1">
    <location>
        <begin position="16"/>
        <end position="35"/>
    </location>
</feature>
<dbReference type="SUPFAM" id="SSF46894">
    <property type="entry name" value="C-terminal effector domain of the bipartite response regulators"/>
    <property type="match status" value="1"/>
</dbReference>
<keyword evidence="1" id="KW-0812">Transmembrane</keyword>
<accession>A0A3G6TAB0</accession>
<dbReference type="AlphaFoldDB" id="A0A3G6TAB0"/>
<proteinExistence type="predicted"/>
<dbReference type="InterPro" id="IPR016032">
    <property type="entry name" value="Sig_transdc_resp-reg_C-effctor"/>
</dbReference>
<dbReference type="EMBL" id="CP033932">
    <property type="protein sequence ID" value="AZB26161.1"/>
    <property type="molecule type" value="Genomic_DNA"/>
</dbReference>
<keyword evidence="3" id="KW-1185">Reference proteome</keyword>
<dbReference type="KEGG" id="cben:EG339_16960"/>